<evidence type="ECO:0000256" key="1">
    <source>
        <dbReference type="ARBA" id="ARBA00022603"/>
    </source>
</evidence>
<evidence type="ECO:0000313" key="5">
    <source>
        <dbReference type="EMBL" id="TDT32677.1"/>
    </source>
</evidence>
<dbReference type="PANTHER" id="PTHR10509">
    <property type="entry name" value="O-METHYLTRANSFERASE-RELATED"/>
    <property type="match status" value="1"/>
</dbReference>
<dbReference type="Gene3D" id="3.40.50.150">
    <property type="entry name" value="Vaccinia Virus protein VP39"/>
    <property type="match status" value="1"/>
</dbReference>
<keyword evidence="1 5" id="KW-0489">Methyltransferase</keyword>
<evidence type="ECO:0000256" key="4">
    <source>
        <dbReference type="SAM" id="MobiDB-lite"/>
    </source>
</evidence>
<dbReference type="RefSeq" id="WP_133753286.1">
    <property type="nucleotide sequence ID" value="NZ_SOAW01000001.1"/>
</dbReference>
<dbReference type="InterPro" id="IPR029063">
    <property type="entry name" value="SAM-dependent_MTases_sf"/>
</dbReference>
<evidence type="ECO:0000256" key="2">
    <source>
        <dbReference type="ARBA" id="ARBA00022679"/>
    </source>
</evidence>
<evidence type="ECO:0000313" key="6">
    <source>
        <dbReference type="Proteomes" id="UP000295371"/>
    </source>
</evidence>
<keyword evidence="6" id="KW-1185">Reference proteome</keyword>
<dbReference type="SUPFAM" id="SSF53335">
    <property type="entry name" value="S-adenosyl-L-methionine-dependent methyltransferases"/>
    <property type="match status" value="1"/>
</dbReference>
<keyword evidence="3" id="KW-0949">S-adenosyl-L-methionine</keyword>
<comment type="caution">
    <text evidence="5">The sequence shown here is derived from an EMBL/GenBank/DDBJ whole genome shotgun (WGS) entry which is preliminary data.</text>
</comment>
<dbReference type="OrthoDB" id="4774874at2"/>
<dbReference type="EMBL" id="SOAW01000001">
    <property type="protein sequence ID" value="TDT32677.1"/>
    <property type="molecule type" value="Genomic_DNA"/>
</dbReference>
<evidence type="ECO:0000256" key="3">
    <source>
        <dbReference type="ARBA" id="ARBA00022691"/>
    </source>
</evidence>
<dbReference type="GO" id="GO:0008171">
    <property type="term" value="F:O-methyltransferase activity"/>
    <property type="evidence" value="ECO:0007669"/>
    <property type="project" value="InterPro"/>
</dbReference>
<dbReference type="InterPro" id="IPR050362">
    <property type="entry name" value="Cation-dep_OMT"/>
</dbReference>
<protein>
    <submittedName>
        <fullName evidence="5">Putative O-methyltransferase YrrM</fullName>
    </submittedName>
</protein>
<organism evidence="5 6">
    <name type="scientific">Naumannella halotolerans</name>
    <dbReference type="NCBI Taxonomy" id="993414"/>
    <lineage>
        <taxon>Bacteria</taxon>
        <taxon>Bacillati</taxon>
        <taxon>Actinomycetota</taxon>
        <taxon>Actinomycetes</taxon>
        <taxon>Propionibacteriales</taxon>
        <taxon>Propionibacteriaceae</taxon>
        <taxon>Naumannella</taxon>
    </lineage>
</organism>
<feature type="region of interest" description="Disordered" evidence="4">
    <location>
        <begin position="1"/>
        <end position="22"/>
    </location>
</feature>
<proteinExistence type="predicted"/>
<dbReference type="PROSITE" id="PS51682">
    <property type="entry name" value="SAM_OMT_I"/>
    <property type="match status" value="1"/>
</dbReference>
<gene>
    <name evidence="5" type="ORF">CLV29_0261</name>
</gene>
<sequence length="227" mass="23629">MSFSEPPTGAASTPTSASAAPKPASWVFAEDFAPEPPAAAQARLAAAEVGVEPISRGAARLLGVLAKAINAKAVVEIGSGTGVSGLALFSGMAPDGILTSVDVEGEHQSRARQAFKSVGIADRRFRLIQGDALTVLPKLSDGAYDLVLVDADKLEYGEYVDQAVRLLRSGGLLVIDNALWHDLVADPRNEEDATIVIRETLEGVGENENLFSALLPVGDGLLVAVRS</sequence>
<dbReference type="GO" id="GO:0008757">
    <property type="term" value="F:S-adenosylmethionine-dependent methyltransferase activity"/>
    <property type="evidence" value="ECO:0007669"/>
    <property type="project" value="TreeGrafter"/>
</dbReference>
<dbReference type="AlphaFoldDB" id="A0A4R7J836"/>
<keyword evidence="2 5" id="KW-0808">Transferase</keyword>
<dbReference type="Pfam" id="PF01596">
    <property type="entry name" value="Methyltransf_3"/>
    <property type="match status" value="1"/>
</dbReference>
<dbReference type="CDD" id="cd02440">
    <property type="entry name" value="AdoMet_MTases"/>
    <property type="match status" value="1"/>
</dbReference>
<reference evidence="5 6" key="1">
    <citation type="submission" date="2019-03" db="EMBL/GenBank/DDBJ databases">
        <title>Genomic Encyclopedia of Archaeal and Bacterial Type Strains, Phase II (KMG-II): from individual species to whole genera.</title>
        <authorList>
            <person name="Goeker M."/>
        </authorList>
    </citation>
    <scope>NUCLEOTIDE SEQUENCE [LARGE SCALE GENOMIC DNA]</scope>
    <source>
        <strain evidence="5 6">DSM 24323</strain>
    </source>
</reference>
<dbReference type="GO" id="GO:0032259">
    <property type="term" value="P:methylation"/>
    <property type="evidence" value="ECO:0007669"/>
    <property type="project" value="UniProtKB-KW"/>
</dbReference>
<dbReference type="Proteomes" id="UP000295371">
    <property type="component" value="Unassembled WGS sequence"/>
</dbReference>
<accession>A0A4R7J836</accession>
<dbReference type="PANTHER" id="PTHR10509:SF85">
    <property type="entry name" value="O-METHYLTRANSFERASE RV1220C-RELATED"/>
    <property type="match status" value="1"/>
</dbReference>
<dbReference type="InterPro" id="IPR002935">
    <property type="entry name" value="SAM_O-MeTrfase"/>
</dbReference>
<name>A0A4R7J836_9ACTN</name>